<evidence type="ECO:0000313" key="10">
    <source>
        <dbReference type="EMBL" id="AKU90702.1"/>
    </source>
</evidence>
<dbReference type="Gene3D" id="3.40.50.720">
    <property type="entry name" value="NAD(P)-binding Rossmann-like Domain"/>
    <property type="match status" value="1"/>
</dbReference>
<keyword evidence="2" id="KW-0813">Transport</keyword>
<accession>A0A0K1PB37</accession>
<organism evidence="10 11">
    <name type="scientific">Vulgatibacter incomptus</name>
    <dbReference type="NCBI Taxonomy" id="1391653"/>
    <lineage>
        <taxon>Bacteria</taxon>
        <taxon>Pseudomonadati</taxon>
        <taxon>Myxococcota</taxon>
        <taxon>Myxococcia</taxon>
        <taxon>Myxococcales</taxon>
        <taxon>Cystobacterineae</taxon>
        <taxon>Vulgatibacteraceae</taxon>
        <taxon>Vulgatibacter</taxon>
    </lineage>
</organism>
<gene>
    <name evidence="10" type="ORF">AKJ08_1089</name>
</gene>
<dbReference type="SUPFAM" id="SSF116726">
    <property type="entry name" value="TrkA C-terminal domain-like"/>
    <property type="match status" value="1"/>
</dbReference>
<dbReference type="InterPro" id="IPR014710">
    <property type="entry name" value="RmlC-like_jellyroll"/>
</dbReference>
<dbReference type="Pfam" id="PF00027">
    <property type="entry name" value="cNMP_binding"/>
    <property type="match status" value="1"/>
</dbReference>
<dbReference type="InterPro" id="IPR006036">
    <property type="entry name" value="K_uptake_TrkA"/>
</dbReference>
<feature type="domain" description="RCK N-terminal" evidence="8">
    <location>
        <begin position="1"/>
        <end position="117"/>
    </location>
</feature>
<dbReference type="Gene3D" id="2.60.120.10">
    <property type="entry name" value="Jelly Rolls"/>
    <property type="match status" value="1"/>
</dbReference>
<dbReference type="InterPro" id="IPR036721">
    <property type="entry name" value="RCK_C_sf"/>
</dbReference>
<dbReference type="EMBL" id="CP012332">
    <property type="protein sequence ID" value="AKU90702.1"/>
    <property type="molecule type" value="Genomic_DNA"/>
</dbReference>
<dbReference type="Proteomes" id="UP000055590">
    <property type="component" value="Chromosome"/>
</dbReference>
<dbReference type="InterPro" id="IPR036291">
    <property type="entry name" value="NAD(P)-bd_dom_sf"/>
</dbReference>
<feature type="domain" description="Cyclic nucleotide-binding" evidence="7">
    <location>
        <begin position="242"/>
        <end position="357"/>
    </location>
</feature>
<dbReference type="InterPro" id="IPR000595">
    <property type="entry name" value="cNMP-bd_dom"/>
</dbReference>
<evidence type="ECO:0000256" key="4">
    <source>
        <dbReference type="ARBA" id="ARBA00022958"/>
    </source>
</evidence>
<dbReference type="STRING" id="1391653.AKJ08_1089"/>
<keyword evidence="4" id="KW-0630">Potassium</keyword>
<dbReference type="InterPro" id="IPR018490">
    <property type="entry name" value="cNMP-bd_dom_sf"/>
</dbReference>
<evidence type="ECO:0000256" key="6">
    <source>
        <dbReference type="ARBA" id="ARBA00023065"/>
    </source>
</evidence>
<dbReference type="PATRIC" id="fig|1391653.3.peg.1115"/>
<evidence type="ECO:0000259" key="9">
    <source>
        <dbReference type="PROSITE" id="PS51202"/>
    </source>
</evidence>
<dbReference type="SUPFAM" id="SSF51206">
    <property type="entry name" value="cAMP-binding domain-like"/>
    <property type="match status" value="1"/>
</dbReference>
<keyword evidence="5" id="KW-0520">NAD</keyword>
<dbReference type="Gene3D" id="3.30.70.1450">
    <property type="entry name" value="Regulator of K+ conductance, C-terminal domain"/>
    <property type="match status" value="1"/>
</dbReference>
<dbReference type="PANTHER" id="PTHR43833">
    <property type="entry name" value="POTASSIUM CHANNEL PROTEIN 2-RELATED-RELATED"/>
    <property type="match status" value="1"/>
</dbReference>
<sequence>MKIVIAGGGRLGRTLAAQLVAERHSVTVIDRSREVCERLFEDVGVVTIQGDTSDVRVLEQAAIHSADIAAGLLPRDAENLAFAMLTRSLSNARVMVRMLDDSYREAFILAGVRDVIAEAQLVVAKMTTAIEFPQLGGSLPLVGGEVVLFEITIASNAWVVNRTVGQLRADPEFPVDCVFVGFVDPEGNFELPAGSSVLRAGHTAVVASRREHLEKAVEYLGAAPTADAETRSMIESLRKVDFLEPLSDAELAELASELSLVRKEEGDHLFRRGDQGEEFFIVLSGEVVLTGIEGVEHAVGPGGFFGEISLLTGSPRSTDAKATRNCELLAIGREAFAQVVMANPTIALEMSRILGRRLARGARTVFEKGQPR</sequence>
<dbReference type="RefSeq" id="WP_050725113.1">
    <property type="nucleotide sequence ID" value="NZ_CP012332.1"/>
</dbReference>
<evidence type="ECO:0000313" key="11">
    <source>
        <dbReference type="Proteomes" id="UP000055590"/>
    </source>
</evidence>
<keyword evidence="6" id="KW-0406">Ion transport</keyword>
<name>A0A0K1PB37_9BACT</name>
<keyword evidence="3" id="KW-0633">Potassium transport</keyword>
<dbReference type="PRINTS" id="PR00335">
    <property type="entry name" value="KUPTAKETRKA"/>
</dbReference>
<dbReference type="SMART" id="SM00100">
    <property type="entry name" value="cNMP"/>
    <property type="match status" value="1"/>
</dbReference>
<dbReference type="KEGG" id="vin:AKJ08_1089"/>
<evidence type="ECO:0000259" key="7">
    <source>
        <dbReference type="PROSITE" id="PS50042"/>
    </source>
</evidence>
<evidence type="ECO:0000256" key="1">
    <source>
        <dbReference type="ARBA" id="ARBA00017378"/>
    </source>
</evidence>
<dbReference type="Pfam" id="PF02080">
    <property type="entry name" value="TrkA_C"/>
    <property type="match status" value="1"/>
</dbReference>
<evidence type="ECO:0000256" key="5">
    <source>
        <dbReference type="ARBA" id="ARBA00023027"/>
    </source>
</evidence>
<evidence type="ECO:0000256" key="3">
    <source>
        <dbReference type="ARBA" id="ARBA00022538"/>
    </source>
</evidence>
<dbReference type="AlphaFoldDB" id="A0A0K1PB37"/>
<reference evidence="10 11" key="1">
    <citation type="submission" date="2015-08" db="EMBL/GenBank/DDBJ databases">
        <authorList>
            <person name="Babu N.S."/>
            <person name="Beckwith C.J."/>
            <person name="Beseler K.G."/>
            <person name="Brison A."/>
            <person name="Carone J.V."/>
            <person name="Caskin T.P."/>
            <person name="Diamond M."/>
            <person name="Durham M.E."/>
            <person name="Foxe J.M."/>
            <person name="Go M."/>
            <person name="Henderson B.A."/>
            <person name="Jones I.B."/>
            <person name="McGettigan J.A."/>
            <person name="Micheletti S.J."/>
            <person name="Nasrallah M.E."/>
            <person name="Ortiz D."/>
            <person name="Piller C.R."/>
            <person name="Privatt S.R."/>
            <person name="Schneider S.L."/>
            <person name="Sharp S."/>
            <person name="Smith T.C."/>
            <person name="Stanton J.D."/>
            <person name="Ullery H.E."/>
            <person name="Wilson R.J."/>
            <person name="Serrano M.G."/>
            <person name="Buck G."/>
            <person name="Lee V."/>
            <person name="Wang Y."/>
            <person name="Carvalho R."/>
            <person name="Voegtly L."/>
            <person name="Shi R."/>
            <person name="Duckworth R."/>
            <person name="Johnson A."/>
            <person name="Loviza R."/>
            <person name="Walstead R."/>
            <person name="Shah Z."/>
            <person name="Kiflezghi M."/>
            <person name="Wade K."/>
            <person name="Ball S.L."/>
            <person name="Bradley K.W."/>
            <person name="Asai D.J."/>
            <person name="Bowman C.A."/>
            <person name="Russell D.A."/>
            <person name="Pope W.H."/>
            <person name="Jacobs-Sera D."/>
            <person name="Hendrix R.W."/>
            <person name="Hatfull G.F."/>
        </authorList>
    </citation>
    <scope>NUCLEOTIDE SEQUENCE [LARGE SCALE GENOMIC DNA]</scope>
    <source>
        <strain evidence="10 11">DSM 27710</strain>
    </source>
</reference>
<dbReference type="GO" id="GO:0005886">
    <property type="term" value="C:plasma membrane"/>
    <property type="evidence" value="ECO:0007669"/>
    <property type="project" value="InterPro"/>
</dbReference>
<evidence type="ECO:0000259" key="8">
    <source>
        <dbReference type="PROSITE" id="PS51201"/>
    </source>
</evidence>
<dbReference type="SUPFAM" id="SSF51735">
    <property type="entry name" value="NAD(P)-binding Rossmann-fold domains"/>
    <property type="match status" value="1"/>
</dbReference>
<dbReference type="GO" id="GO:0015079">
    <property type="term" value="F:potassium ion transmembrane transporter activity"/>
    <property type="evidence" value="ECO:0007669"/>
    <property type="project" value="InterPro"/>
</dbReference>
<dbReference type="OrthoDB" id="9775180at2"/>
<dbReference type="PROSITE" id="PS51202">
    <property type="entry name" value="RCK_C"/>
    <property type="match status" value="1"/>
</dbReference>
<protein>
    <recommendedName>
        <fullName evidence="1">Trk system potassium uptake protein TrkA</fullName>
    </recommendedName>
</protein>
<dbReference type="CDD" id="cd00038">
    <property type="entry name" value="CAP_ED"/>
    <property type="match status" value="1"/>
</dbReference>
<dbReference type="PROSITE" id="PS51201">
    <property type="entry name" value="RCK_N"/>
    <property type="match status" value="1"/>
</dbReference>
<dbReference type="Pfam" id="PF02254">
    <property type="entry name" value="TrkA_N"/>
    <property type="match status" value="1"/>
</dbReference>
<dbReference type="PANTHER" id="PTHR43833:SF5">
    <property type="entry name" value="TRK SYSTEM POTASSIUM UPTAKE PROTEIN TRKA"/>
    <property type="match status" value="1"/>
</dbReference>
<dbReference type="InterPro" id="IPR003148">
    <property type="entry name" value="RCK_N"/>
</dbReference>
<dbReference type="InterPro" id="IPR050721">
    <property type="entry name" value="Trk_Ktr_HKT_K-transport"/>
</dbReference>
<dbReference type="InterPro" id="IPR006037">
    <property type="entry name" value="RCK_C"/>
</dbReference>
<dbReference type="PROSITE" id="PS50042">
    <property type="entry name" value="CNMP_BINDING_3"/>
    <property type="match status" value="1"/>
</dbReference>
<feature type="domain" description="RCK C-terminal" evidence="9">
    <location>
        <begin position="136"/>
        <end position="222"/>
    </location>
</feature>
<keyword evidence="11" id="KW-1185">Reference proteome</keyword>
<evidence type="ECO:0000256" key="2">
    <source>
        <dbReference type="ARBA" id="ARBA00022448"/>
    </source>
</evidence>
<proteinExistence type="predicted"/>